<organism evidence="2">
    <name type="scientific">Rhizophora mucronata</name>
    <name type="common">Asiatic mangrove</name>
    <dbReference type="NCBI Taxonomy" id="61149"/>
    <lineage>
        <taxon>Eukaryota</taxon>
        <taxon>Viridiplantae</taxon>
        <taxon>Streptophyta</taxon>
        <taxon>Embryophyta</taxon>
        <taxon>Tracheophyta</taxon>
        <taxon>Spermatophyta</taxon>
        <taxon>Magnoliopsida</taxon>
        <taxon>eudicotyledons</taxon>
        <taxon>Gunneridae</taxon>
        <taxon>Pentapetalae</taxon>
        <taxon>rosids</taxon>
        <taxon>fabids</taxon>
        <taxon>Malpighiales</taxon>
        <taxon>Rhizophoraceae</taxon>
        <taxon>Rhizophora</taxon>
    </lineage>
</organism>
<accession>A0A2P2LRD8</accession>
<keyword evidence="1" id="KW-0812">Transmembrane</keyword>
<evidence type="ECO:0000313" key="2">
    <source>
        <dbReference type="EMBL" id="MBX20539.1"/>
    </source>
</evidence>
<name>A0A2P2LRD8_RHIMU</name>
<keyword evidence="1" id="KW-0472">Membrane</keyword>
<proteinExistence type="predicted"/>
<dbReference type="AlphaFoldDB" id="A0A2P2LRD8"/>
<evidence type="ECO:0000256" key="1">
    <source>
        <dbReference type="SAM" id="Phobius"/>
    </source>
</evidence>
<reference evidence="2" key="1">
    <citation type="submission" date="2018-02" db="EMBL/GenBank/DDBJ databases">
        <title>Rhizophora mucronata_Transcriptome.</title>
        <authorList>
            <person name="Meera S.P."/>
            <person name="Sreeshan A."/>
            <person name="Augustine A."/>
        </authorList>
    </citation>
    <scope>NUCLEOTIDE SEQUENCE</scope>
    <source>
        <tissue evidence="2">Leaf</tissue>
    </source>
</reference>
<feature type="transmembrane region" description="Helical" evidence="1">
    <location>
        <begin position="40"/>
        <end position="59"/>
    </location>
</feature>
<keyword evidence="1" id="KW-1133">Transmembrane helix</keyword>
<sequence length="71" mass="8376">MASTDKELEQQLLEAGKRLENPPASVEELLPLLDVRNLGFVFYFLIFFPFYICFFTFLVKKTWCIYALLCM</sequence>
<protein>
    <submittedName>
        <fullName evidence="2">Uncharacterized protein MANES_16G128500</fullName>
    </submittedName>
</protein>
<dbReference type="EMBL" id="GGEC01040055">
    <property type="protein sequence ID" value="MBX20539.1"/>
    <property type="molecule type" value="Transcribed_RNA"/>
</dbReference>